<dbReference type="RefSeq" id="WP_144846909.1">
    <property type="nucleotide sequence ID" value="NZ_VNJI01000012.1"/>
</dbReference>
<dbReference type="PROSITE" id="PS51704">
    <property type="entry name" value="GP_PDE"/>
    <property type="match status" value="1"/>
</dbReference>
<dbReference type="PROSITE" id="PS50007">
    <property type="entry name" value="PIPLC_X_DOMAIN"/>
    <property type="match status" value="1"/>
</dbReference>
<dbReference type="SUPFAM" id="SSF51695">
    <property type="entry name" value="PLC-like phosphodiesterases"/>
    <property type="match status" value="1"/>
</dbReference>
<name>A0A559KCB5_9BACL</name>
<gene>
    <name evidence="2" type="ORF">FPZ49_12070</name>
</gene>
<dbReference type="InterPro" id="IPR030395">
    <property type="entry name" value="GP_PDE_dom"/>
</dbReference>
<dbReference type="GO" id="GO:0006629">
    <property type="term" value="P:lipid metabolic process"/>
    <property type="evidence" value="ECO:0007669"/>
    <property type="project" value="InterPro"/>
</dbReference>
<dbReference type="Gene3D" id="3.20.20.190">
    <property type="entry name" value="Phosphatidylinositol (PI) phosphodiesterase"/>
    <property type="match status" value="1"/>
</dbReference>
<accession>A0A559KCB5</accession>
<dbReference type="GO" id="GO:0008081">
    <property type="term" value="F:phosphoric diester hydrolase activity"/>
    <property type="evidence" value="ECO:0007669"/>
    <property type="project" value="InterPro"/>
</dbReference>
<feature type="domain" description="GP-PDE" evidence="1">
    <location>
        <begin position="9"/>
        <end position="244"/>
    </location>
</feature>
<dbReference type="OrthoDB" id="384721at2"/>
<evidence type="ECO:0000259" key="1">
    <source>
        <dbReference type="PROSITE" id="PS51704"/>
    </source>
</evidence>
<protein>
    <submittedName>
        <fullName evidence="2">Glycerophosphodiester phosphodiesterase</fullName>
    </submittedName>
</protein>
<dbReference type="PANTHER" id="PTHR46211:SF1">
    <property type="entry name" value="GLYCEROPHOSPHODIESTER PHOSPHODIESTERASE, CYTOPLASMIC"/>
    <property type="match status" value="1"/>
</dbReference>
<sequence length="247" mass="27409">MTIGSKHQPLIIGHRGAKGSAPENTLAAFALAFEQGAEAIELDVQESADGELIVCHDATVDRTTNGKGRIAELTVAELQKLDAGGWYHERFAGEKLPTLAEVFELVPVEYMINVEIKCPFSERLFVRLKELLEQYDRLQSVVVSSFNHKLLQELKQRLPELKAGLLYEANFTQHRKMAEGSGIGVFSLHPQFRLIGAEDVKDALAHGLQVYPYTINELTDLQRAVEAGVSGIITDYPDRLKRLLAGE</sequence>
<dbReference type="Pfam" id="PF03009">
    <property type="entry name" value="GDPD"/>
    <property type="match status" value="1"/>
</dbReference>
<dbReference type="EMBL" id="VNJI01000012">
    <property type="protein sequence ID" value="TVY09761.1"/>
    <property type="molecule type" value="Genomic_DNA"/>
</dbReference>
<dbReference type="CDD" id="cd08563">
    <property type="entry name" value="GDPD_TtGDE_like"/>
    <property type="match status" value="1"/>
</dbReference>
<dbReference type="AlphaFoldDB" id="A0A559KCB5"/>
<proteinExistence type="predicted"/>
<dbReference type="Proteomes" id="UP000317036">
    <property type="component" value="Unassembled WGS sequence"/>
</dbReference>
<dbReference type="InterPro" id="IPR017946">
    <property type="entry name" value="PLC-like_Pdiesterase_TIM-brl"/>
</dbReference>
<evidence type="ECO:0000313" key="2">
    <source>
        <dbReference type="EMBL" id="TVY09761.1"/>
    </source>
</evidence>
<reference evidence="2 3" key="1">
    <citation type="submission" date="2019-07" db="EMBL/GenBank/DDBJ databases">
        <authorList>
            <person name="Kim J."/>
        </authorList>
    </citation>
    <scope>NUCLEOTIDE SEQUENCE [LARGE SCALE GENOMIC DNA]</scope>
    <source>
        <strain evidence="2 3">JC52</strain>
    </source>
</reference>
<keyword evidence="3" id="KW-1185">Reference proteome</keyword>
<comment type="caution">
    <text evidence="2">The sequence shown here is derived from an EMBL/GenBank/DDBJ whole genome shotgun (WGS) entry which is preliminary data.</text>
</comment>
<dbReference type="PANTHER" id="PTHR46211">
    <property type="entry name" value="GLYCEROPHOSPHORYL DIESTER PHOSPHODIESTERASE"/>
    <property type="match status" value="1"/>
</dbReference>
<evidence type="ECO:0000313" key="3">
    <source>
        <dbReference type="Proteomes" id="UP000317036"/>
    </source>
</evidence>
<organism evidence="2 3">
    <name type="scientific">Paenibacillus cremeus</name>
    <dbReference type="NCBI Taxonomy" id="2163881"/>
    <lineage>
        <taxon>Bacteria</taxon>
        <taxon>Bacillati</taxon>
        <taxon>Bacillota</taxon>
        <taxon>Bacilli</taxon>
        <taxon>Bacillales</taxon>
        <taxon>Paenibacillaceae</taxon>
        <taxon>Paenibacillus</taxon>
    </lineage>
</organism>